<dbReference type="GO" id="GO:0016407">
    <property type="term" value="F:acetyltransferase activity"/>
    <property type="evidence" value="ECO:0007669"/>
    <property type="project" value="InterPro"/>
</dbReference>
<evidence type="ECO:0000256" key="2">
    <source>
        <dbReference type="RuleBase" id="RU003452"/>
    </source>
</evidence>
<dbReference type="InterPro" id="IPR053710">
    <property type="entry name" value="Arylamine_NAT_domain_sf"/>
</dbReference>
<keyword evidence="4" id="KW-1185">Reference proteome</keyword>
<dbReference type="AlphaFoldDB" id="A0A4Q1B4S5"/>
<organism evidence="3 4">
    <name type="scientific">Halarcobacter mediterraneus</name>
    <dbReference type="NCBI Taxonomy" id="2023153"/>
    <lineage>
        <taxon>Bacteria</taxon>
        <taxon>Pseudomonadati</taxon>
        <taxon>Campylobacterota</taxon>
        <taxon>Epsilonproteobacteria</taxon>
        <taxon>Campylobacterales</taxon>
        <taxon>Arcobacteraceae</taxon>
        <taxon>Halarcobacter</taxon>
    </lineage>
</organism>
<dbReference type="PRINTS" id="PR01543">
    <property type="entry name" value="ANATRNSFRASE"/>
</dbReference>
<dbReference type="EMBL" id="NXIE01000001">
    <property type="protein sequence ID" value="RXK14087.1"/>
    <property type="molecule type" value="Genomic_DNA"/>
</dbReference>
<sequence>MNNEIVKKYLAKLNINENIQTIEDISNLMCLHQKTFPFSSLKVLLKKEISLNLEDIYDSLIEKKQGAYCFEHNKLFYEVLKELGFDVDFYLARVVNNTDNEVPQTHRFTLLNFENEKYLIDVGIGFRSPCIPVKFTKEFSFSHLGFSYRVIKEDNVYLLQSKKEDKIFTMTKFDLNRCYESDFELAHFYSHKHSNAIFVNNLVLSLINEKEIRSLRNNEYFKIYENYQEKSTFNCFDEFKSILSSDFNISFSDEELKLLYNKYSRI</sequence>
<evidence type="ECO:0000256" key="1">
    <source>
        <dbReference type="ARBA" id="ARBA00006547"/>
    </source>
</evidence>
<name>A0A4Q1B4S5_9BACT</name>
<dbReference type="InterPro" id="IPR038765">
    <property type="entry name" value="Papain-like_cys_pep_sf"/>
</dbReference>
<dbReference type="Pfam" id="PF00797">
    <property type="entry name" value="Acetyltransf_2"/>
    <property type="match status" value="1"/>
</dbReference>
<dbReference type="Proteomes" id="UP000289718">
    <property type="component" value="Unassembled WGS sequence"/>
</dbReference>
<dbReference type="InterPro" id="IPR001447">
    <property type="entry name" value="Arylamine_N-AcTrfase"/>
</dbReference>
<gene>
    <name evidence="3" type="ORF">CP965_01165</name>
</gene>
<proteinExistence type="inferred from homology"/>
<evidence type="ECO:0008006" key="5">
    <source>
        <dbReference type="Google" id="ProtNLM"/>
    </source>
</evidence>
<comment type="caution">
    <text evidence="3">The sequence shown here is derived from an EMBL/GenBank/DDBJ whole genome shotgun (WGS) entry which is preliminary data.</text>
</comment>
<accession>A0A4Q1B4S5</accession>
<dbReference type="SUPFAM" id="SSF54001">
    <property type="entry name" value="Cysteine proteinases"/>
    <property type="match status" value="1"/>
</dbReference>
<evidence type="ECO:0000313" key="4">
    <source>
        <dbReference type="Proteomes" id="UP000289718"/>
    </source>
</evidence>
<dbReference type="OrthoDB" id="7181050at2"/>
<dbReference type="PANTHER" id="PTHR11786:SF0">
    <property type="entry name" value="ARYLAMINE N-ACETYLTRANSFERASE 4-RELATED"/>
    <property type="match status" value="1"/>
</dbReference>
<reference evidence="3 4" key="1">
    <citation type="submission" date="2017-09" db="EMBL/GenBank/DDBJ databases">
        <title>Genomics of the genus Arcobacter.</title>
        <authorList>
            <person name="Perez-Cataluna A."/>
            <person name="Figueras M.J."/>
            <person name="Salas-Masso N."/>
        </authorList>
    </citation>
    <scope>NUCLEOTIDE SEQUENCE [LARGE SCALE GENOMIC DNA]</scope>
    <source>
        <strain evidence="3 4">F156-34</strain>
    </source>
</reference>
<dbReference type="RefSeq" id="WP_129060199.1">
    <property type="nucleotide sequence ID" value="NZ_NXIE01000001.1"/>
</dbReference>
<dbReference type="Gene3D" id="3.30.2140.20">
    <property type="match status" value="1"/>
</dbReference>
<comment type="similarity">
    <text evidence="1 2">Belongs to the arylamine N-acetyltransferase family.</text>
</comment>
<dbReference type="PANTHER" id="PTHR11786">
    <property type="entry name" value="N-HYDROXYARYLAMINE O-ACETYLTRANSFERASE"/>
    <property type="match status" value="1"/>
</dbReference>
<evidence type="ECO:0000313" key="3">
    <source>
        <dbReference type="EMBL" id="RXK14087.1"/>
    </source>
</evidence>
<protein>
    <recommendedName>
        <fullName evidence="5">Arylamine N-acetyltransferase</fullName>
    </recommendedName>
</protein>